<dbReference type="PROSITE" id="PS50945">
    <property type="entry name" value="I_LWEQ"/>
    <property type="match status" value="1"/>
</dbReference>
<comment type="similarity">
    <text evidence="7">Belongs to the TTC21 family.</text>
</comment>
<evidence type="ECO:0000256" key="23">
    <source>
        <dbReference type="ARBA" id="ARBA00023228"/>
    </source>
</evidence>
<evidence type="ECO:0000256" key="9">
    <source>
        <dbReference type="ARBA" id="ARBA00022490"/>
    </source>
</evidence>
<keyword evidence="17" id="KW-0378">Hydrolase</keyword>
<feature type="region of interest" description="Disordered" evidence="31">
    <location>
        <begin position="1780"/>
        <end position="1831"/>
    </location>
</feature>
<dbReference type="InterPro" id="IPR008942">
    <property type="entry name" value="ENTH_VHS"/>
</dbReference>
<feature type="compositionally biased region" description="Polar residues" evidence="31">
    <location>
        <begin position="530"/>
        <end position="545"/>
    </location>
</feature>
<dbReference type="GO" id="GO:0003779">
    <property type="term" value="F:actin binding"/>
    <property type="evidence" value="ECO:0007669"/>
    <property type="project" value="UniProtKB-KW"/>
</dbReference>
<evidence type="ECO:0000256" key="14">
    <source>
        <dbReference type="ARBA" id="ARBA00022741"/>
    </source>
</evidence>
<dbReference type="InterPro" id="IPR035969">
    <property type="entry name" value="Rab-GAP_TBC_sf"/>
</dbReference>
<dbReference type="GO" id="GO:0032880">
    <property type="term" value="P:regulation of protein localization"/>
    <property type="evidence" value="ECO:0007669"/>
    <property type="project" value="UniProtKB-ARBA"/>
</dbReference>
<dbReference type="GO" id="GO:0071944">
    <property type="term" value="C:cell periphery"/>
    <property type="evidence" value="ECO:0007669"/>
    <property type="project" value="UniProtKB-ARBA"/>
</dbReference>
<evidence type="ECO:0000256" key="10">
    <source>
        <dbReference type="ARBA" id="ARBA00022527"/>
    </source>
</evidence>
<feature type="compositionally biased region" description="Low complexity" evidence="31">
    <location>
        <begin position="3752"/>
        <end position="3768"/>
    </location>
</feature>
<dbReference type="InterPro" id="IPR011990">
    <property type="entry name" value="TPR-like_helical_dom_sf"/>
</dbReference>
<dbReference type="GO" id="GO:0061512">
    <property type="term" value="P:protein localization to cilium"/>
    <property type="evidence" value="ECO:0007669"/>
    <property type="project" value="TreeGrafter"/>
</dbReference>
<dbReference type="InterPro" id="IPR017943">
    <property type="entry name" value="Bactericidal_perm-incr_a/b_dom"/>
</dbReference>
<dbReference type="InterPro" id="IPR056835">
    <property type="entry name" value="ARM_TT21_5th"/>
</dbReference>
<feature type="region of interest" description="Disordered" evidence="31">
    <location>
        <begin position="1868"/>
        <end position="1889"/>
    </location>
</feature>
<keyword evidence="14 29" id="KW-0547">Nucleotide-binding</keyword>
<dbReference type="InterPro" id="IPR017942">
    <property type="entry name" value="Lipid-bd_serum_glycop_N"/>
</dbReference>
<evidence type="ECO:0000256" key="3">
    <source>
        <dbReference type="ARBA" id="ARBA00004155"/>
    </source>
</evidence>
<keyword evidence="18 28" id="KW-0802">TPR repeat</keyword>
<feature type="region of interest" description="Disordered" evidence="31">
    <location>
        <begin position="4291"/>
        <end position="4315"/>
    </location>
</feature>
<evidence type="ECO:0000256" key="8">
    <source>
        <dbReference type="ARBA" id="ARBA00022468"/>
    </source>
</evidence>
<evidence type="ECO:0000256" key="12">
    <source>
        <dbReference type="ARBA" id="ARBA00022692"/>
    </source>
</evidence>
<keyword evidence="8" id="KW-0343">GTPase activation</keyword>
<dbReference type="Gene3D" id="3.15.20.10">
    <property type="entry name" value="Bactericidal permeability-increasing protein, domain 2"/>
    <property type="match status" value="1"/>
</dbReference>
<dbReference type="GO" id="GO:0031902">
    <property type="term" value="C:late endosome membrane"/>
    <property type="evidence" value="ECO:0007669"/>
    <property type="project" value="UniProtKB-SubCell"/>
</dbReference>
<dbReference type="Gene3D" id="1.10.8.270">
    <property type="entry name" value="putative rabgap domain of human tbc1 domain family member 14 like domains"/>
    <property type="match status" value="1"/>
</dbReference>
<dbReference type="PROSITE" id="PS50086">
    <property type="entry name" value="TBC_RABGAP"/>
    <property type="match status" value="1"/>
</dbReference>
<dbReference type="PROSITE" id="PS50005">
    <property type="entry name" value="TPR"/>
    <property type="match status" value="2"/>
</dbReference>
<dbReference type="CDD" id="cd14126">
    <property type="entry name" value="STKc_CK1_gamma"/>
    <property type="match status" value="1"/>
</dbReference>
<keyword evidence="10" id="KW-0723">Serine/threonine-protein kinase</keyword>
<evidence type="ECO:0000259" key="37">
    <source>
        <dbReference type="PROSITE" id="PS51335"/>
    </source>
</evidence>
<keyword evidence="16" id="KW-0418">Kinase</keyword>
<keyword evidence="9" id="KW-0963">Cytoplasm</keyword>
<evidence type="ECO:0000256" key="24">
    <source>
        <dbReference type="ARBA" id="ARBA00024863"/>
    </source>
</evidence>
<reference evidence="39" key="1">
    <citation type="submission" date="2024-02" db="UniProtKB">
        <authorList>
            <consortium name="WormBaseParasite"/>
        </authorList>
    </citation>
    <scope>IDENTIFICATION</scope>
</reference>
<dbReference type="PROSITE" id="PS50942">
    <property type="entry name" value="ENTH"/>
    <property type="match status" value="1"/>
</dbReference>
<keyword evidence="19 29" id="KW-0067">ATP-binding</keyword>
<evidence type="ECO:0000256" key="18">
    <source>
        <dbReference type="ARBA" id="ARBA00022803"/>
    </source>
</evidence>
<keyword evidence="30" id="KW-0175">Coiled coil</keyword>
<dbReference type="InterPro" id="IPR040364">
    <property type="entry name" value="TTC21A/TTC21B"/>
</dbReference>
<feature type="repeat" description="TPR" evidence="28">
    <location>
        <begin position="2927"/>
        <end position="2960"/>
    </location>
</feature>
<dbReference type="InterPro" id="IPR011993">
    <property type="entry name" value="PH-like_dom_sf"/>
</dbReference>
<dbReference type="Gene3D" id="1.25.40.90">
    <property type="match status" value="1"/>
</dbReference>
<dbReference type="InterPro" id="IPR056833">
    <property type="entry name" value="ARM_TT21_N"/>
</dbReference>
<feature type="transmembrane region" description="Helical" evidence="27">
    <location>
        <begin position="5310"/>
        <end position="5330"/>
    </location>
</feature>
<dbReference type="PANTHER" id="PTHR14699:SF0">
    <property type="entry name" value="TETRATRICOPEPTIDE REPEAT PROTEIN 21 HOMOLOG"/>
    <property type="match status" value="1"/>
</dbReference>
<dbReference type="PROSITE" id="PS00107">
    <property type="entry name" value="PROTEIN_KINASE_ATP"/>
    <property type="match status" value="1"/>
</dbReference>
<evidence type="ECO:0000256" key="21">
    <source>
        <dbReference type="ARBA" id="ARBA00023136"/>
    </source>
</evidence>
<dbReference type="SMART" id="SM00273">
    <property type="entry name" value="ENTH"/>
    <property type="match status" value="1"/>
</dbReference>
<dbReference type="PROSITE" id="PS50011">
    <property type="entry name" value="PROTEIN_KINASE_DOM"/>
    <property type="match status" value="1"/>
</dbReference>
<protein>
    <submittedName>
        <fullName evidence="39">Phosphatidylinositol-4,5-bisphosphate 4-phosphatase</fullName>
    </submittedName>
</protein>
<dbReference type="PANTHER" id="PTHR14699">
    <property type="entry name" value="STI2 PROTEIN-RELATED"/>
    <property type="match status" value="1"/>
</dbReference>
<keyword evidence="11" id="KW-0808">Transferase</keyword>
<evidence type="ECO:0000256" key="20">
    <source>
        <dbReference type="ARBA" id="ARBA00022989"/>
    </source>
</evidence>
<feature type="compositionally biased region" description="Polar residues" evidence="31">
    <location>
        <begin position="1879"/>
        <end position="1889"/>
    </location>
</feature>
<feature type="transmembrane region" description="Helical" evidence="27">
    <location>
        <begin position="6151"/>
        <end position="6174"/>
    </location>
</feature>
<comment type="subcellular location">
    <subcellularLocation>
        <location evidence="4">Cytoplasm</location>
    </subcellularLocation>
    <subcellularLocation>
        <location evidence="2">Late endosome membrane</location>
        <topology evidence="2">Multi-pass membrane protein</topology>
    </subcellularLocation>
    <subcellularLocation>
        <location evidence="3">Lysosome membrane</location>
        <topology evidence="3">Multi-pass membrane protein</topology>
    </subcellularLocation>
</comment>
<dbReference type="GO" id="GO:0030991">
    <property type="term" value="C:intraciliary transport particle A"/>
    <property type="evidence" value="ECO:0007669"/>
    <property type="project" value="TreeGrafter"/>
</dbReference>
<dbReference type="PROSITE" id="PS51335">
    <property type="entry name" value="ELMO"/>
    <property type="match status" value="1"/>
</dbReference>
<dbReference type="Pfam" id="PF16457">
    <property type="entry name" value="PH_12"/>
    <property type="match status" value="1"/>
</dbReference>
<evidence type="ECO:0000259" key="34">
    <source>
        <dbReference type="PROSITE" id="PS50181"/>
    </source>
</evidence>
<dbReference type="InterPro" id="IPR056832">
    <property type="entry name" value="ARM_TT21_2nd"/>
</dbReference>
<dbReference type="Pfam" id="PF02886">
    <property type="entry name" value="LBP_BPI_CETP_C"/>
    <property type="match status" value="2"/>
</dbReference>
<dbReference type="InterPro" id="IPR001810">
    <property type="entry name" value="F-box_dom"/>
</dbReference>
<dbReference type="GO" id="GO:0034597">
    <property type="term" value="F:phosphatidylinositol-4,5-bisphosphate 4-phosphatase activity"/>
    <property type="evidence" value="ECO:0007669"/>
    <property type="project" value="UniProtKB-EC"/>
</dbReference>
<dbReference type="FunFam" id="1.10.510.10:FF:000703">
    <property type="entry name" value="Casein kinase I gamma"/>
    <property type="match status" value="1"/>
</dbReference>
<feature type="transmembrane region" description="Helical" evidence="27">
    <location>
        <begin position="6374"/>
        <end position="6395"/>
    </location>
</feature>
<evidence type="ECO:0000256" key="7">
    <source>
        <dbReference type="ARBA" id="ARBA00010935"/>
    </source>
</evidence>
<keyword evidence="20 27" id="KW-1133">Transmembrane helix</keyword>
<evidence type="ECO:0000256" key="4">
    <source>
        <dbReference type="ARBA" id="ARBA00004496"/>
    </source>
</evidence>
<keyword evidence="38" id="KW-1185">Reference proteome</keyword>
<name>A0AAF5DG69_STRER</name>
<evidence type="ECO:0000259" key="36">
    <source>
        <dbReference type="PROSITE" id="PS50945"/>
    </source>
</evidence>
<dbReference type="GO" id="GO:0035721">
    <property type="term" value="P:intraciliary retrograde transport"/>
    <property type="evidence" value="ECO:0007669"/>
    <property type="project" value="TreeGrafter"/>
</dbReference>
<feature type="compositionally biased region" description="Low complexity" evidence="31">
    <location>
        <begin position="3780"/>
        <end position="3790"/>
    </location>
</feature>
<feature type="domain" description="ENTH" evidence="35">
    <location>
        <begin position="819"/>
        <end position="948"/>
    </location>
</feature>
<feature type="domain" description="Rab-GAP TBC" evidence="33">
    <location>
        <begin position="94"/>
        <end position="407"/>
    </location>
</feature>
<dbReference type="Pfam" id="PF00566">
    <property type="entry name" value="RabGAP-TBC"/>
    <property type="match status" value="2"/>
</dbReference>
<comment type="similarity">
    <text evidence="5">Belongs to the protein kinase superfamily. CK1 Ser/Thr protein kinase family. Casein kinase I subfamily.</text>
</comment>
<keyword evidence="12 27" id="KW-0812">Transmembrane</keyword>
<dbReference type="Pfam" id="PF01608">
    <property type="entry name" value="I_LWEQ"/>
    <property type="match status" value="1"/>
</dbReference>
<evidence type="ECO:0000256" key="26">
    <source>
        <dbReference type="ARBA" id="ARBA00048679"/>
    </source>
</evidence>
<evidence type="ECO:0000256" key="19">
    <source>
        <dbReference type="ARBA" id="ARBA00022840"/>
    </source>
</evidence>
<feature type="region of interest" description="Disordered" evidence="31">
    <location>
        <begin position="3751"/>
        <end position="3790"/>
    </location>
</feature>
<dbReference type="SMART" id="SM00164">
    <property type="entry name" value="TBC"/>
    <property type="match status" value="1"/>
</dbReference>
<keyword evidence="23" id="KW-0458">Lysosome</keyword>
<feature type="domain" description="Protein kinase" evidence="32">
    <location>
        <begin position="3927"/>
        <end position="4197"/>
    </location>
</feature>
<dbReference type="InterPro" id="IPR001124">
    <property type="entry name" value="Lipid-bd_serum_glycop_C"/>
</dbReference>
<evidence type="ECO:0000256" key="29">
    <source>
        <dbReference type="PROSITE-ProRule" id="PRU10141"/>
    </source>
</evidence>
<evidence type="ECO:0000259" key="35">
    <source>
        <dbReference type="PROSITE" id="PS50942"/>
    </source>
</evidence>
<evidence type="ECO:0000259" key="33">
    <source>
        <dbReference type="PROSITE" id="PS50086"/>
    </source>
</evidence>
<dbReference type="SUPFAM" id="SSF109885">
    <property type="entry name" value="I/LWEQ domain"/>
    <property type="match status" value="1"/>
</dbReference>
<evidence type="ECO:0000256" key="25">
    <source>
        <dbReference type="ARBA" id="ARBA00047899"/>
    </source>
</evidence>
<dbReference type="Pfam" id="PF25058">
    <property type="entry name" value="ARM_TT21"/>
    <property type="match status" value="1"/>
</dbReference>
<dbReference type="FunFam" id="1.10.472.80:FF:000038">
    <property type="entry name" value="TBC1 domain family member 5"/>
    <property type="match status" value="1"/>
</dbReference>
<dbReference type="FunFam" id="1.20.1410.10:FF:000006">
    <property type="entry name" value="Huntingtin interacting protein"/>
    <property type="match status" value="1"/>
</dbReference>
<evidence type="ECO:0000256" key="17">
    <source>
        <dbReference type="ARBA" id="ARBA00022801"/>
    </source>
</evidence>
<feature type="compositionally biased region" description="Gly residues" evidence="31">
    <location>
        <begin position="4265"/>
        <end position="4276"/>
    </location>
</feature>
<dbReference type="GO" id="GO:0005765">
    <property type="term" value="C:lysosomal membrane"/>
    <property type="evidence" value="ECO:0007669"/>
    <property type="project" value="UniProtKB-SubCell"/>
</dbReference>
<feature type="repeat" description="TPR" evidence="28">
    <location>
        <begin position="3089"/>
        <end position="3122"/>
    </location>
</feature>
<feature type="compositionally biased region" description="Polar residues" evidence="31">
    <location>
        <begin position="4228"/>
        <end position="4246"/>
    </location>
</feature>
<comment type="caution">
    <text evidence="27">Lacks conserved residue(s) required for the propagation of feature annotation.</text>
</comment>
<evidence type="ECO:0000256" key="30">
    <source>
        <dbReference type="SAM" id="Coils"/>
    </source>
</evidence>
<accession>A0AAF5DG69</accession>
<dbReference type="WBParaSite" id="TCONS_00012141.p1">
    <property type="protein sequence ID" value="TCONS_00012141.p1"/>
    <property type="gene ID" value="XLOC_007535"/>
</dbReference>
<feature type="compositionally biased region" description="Basic residues" evidence="31">
    <location>
        <begin position="3808"/>
        <end position="3824"/>
    </location>
</feature>
<dbReference type="Pfam" id="PF25060">
    <property type="entry name" value="ARM_TT21_2nd"/>
    <property type="match status" value="1"/>
</dbReference>
<dbReference type="SMART" id="SM00028">
    <property type="entry name" value="TPR"/>
    <property type="match status" value="11"/>
</dbReference>
<feature type="binding site" evidence="29">
    <location>
        <position position="3956"/>
    </location>
    <ligand>
        <name>ATP</name>
        <dbReference type="ChEBI" id="CHEBI:30616"/>
    </ligand>
</feature>
<comment type="catalytic activity">
    <reaction evidence="1">
        <text>a 1,2-diacyl-sn-glycero-3-phospho-(1D-myo-inositol-4,5-bisphosphate) + H2O = a 1,2-diacyl-sn-glycero-3-phospho-(1D-myo-inositol-5-phosphate) + phosphate</text>
        <dbReference type="Rhea" id="RHEA:25674"/>
        <dbReference type="ChEBI" id="CHEBI:15377"/>
        <dbReference type="ChEBI" id="CHEBI:43474"/>
        <dbReference type="ChEBI" id="CHEBI:57795"/>
        <dbReference type="ChEBI" id="CHEBI:58456"/>
        <dbReference type="EC" id="3.1.3.78"/>
    </reaction>
</comment>
<dbReference type="InterPro" id="IPR001849">
    <property type="entry name" value="PH_domain"/>
</dbReference>
<dbReference type="Gene3D" id="1.25.40.10">
    <property type="entry name" value="Tetratricopeptide repeat domain"/>
    <property type="match status" value="4"/>
</dbReference>
<dbReference type="Gene3D" id="1.10.510.10">
    <property type="entry name" value="Transferase(Phosphotransferase) domain 1"/>
    <property type="match status" value="1"/>
</dbReference>
<dbReference type="InterPro" id="IPR006816">
    <property type="entry name" value="ELMO_dom"/>
</dbReference>
<keyword evidence="22" id="KW-0009">Actin-binding</keyword>
<organism evidence="38 39">
    <name type="scientific">Strongyloides stercoralis</name>
    <name type="common">Threadworm</name>
    <dbReference type="NCBI Taxonomy" id="6248"/>
    <lineage>
        <taxon>Eukaryota</taxon>
        <taxon>Metazoa</taxon>
        <taxon>Ecdysozoa</taxon>
        <taxon>Nematoda</taxon>
        <taxon>Chromadorea</taxon>
        <taxon>Rhabditida</taxon>
        <taxon>Tylenchina</taxon>
        <taxon>Panagrolaimomorpha</taxon>
        <taxon>Strongyloidoidea</taxon>
        <taxon>Strongyloididae</taxon>
        <taxon>Strongyloides</taxon>
    </lineage>
</organism>
<dbReference type="Gene3D" id="1.20.1410.10">
    <property type="entry name" value="I/LWEQ domain"/>
    <property type="match status" value="1"/>
</dbReference>
<keyword evidence="21 27" id="KW-0472">Membrane</keyword>
<dbReference type="InterPro" id="IPR000719">
    <property type="entry name" value="Prot_kinase_dom"/>
</dbReference>
<dbReference type="InterPro" id="IPR035964">
    <property type="entry name" value="I/LWEQ_dom_sf"/>
</dbReference>
<dbReference type="InterPro" id="IPR017441">
    <property type="entry name" value="Protein_kinase_ATP_BS"/>
</dbReference>
<feature type="region of interest" description="Disordered" evidence="31">
    <location>
        <begin position="4228"/>
        <end position="4279"/>
    </location>
</feature>
<dbReference type="SUPFAM" id="SSF47923">
    <property type="entry name" value="Ypt/Rab-GAP domain of gyp1p"/>
    <property type="match status" value="2"/>
</dbReference>
<dbReference type="Proteomes" id="UP000035681">
    <property type="component" value="Unplaced"/>
</dbReference>
<comment type="function">
    <text evidence="24">Involved in cytoskeletal rearrangements required for phagocytosis of apoptotic cells and cell motility. Acts in association with DOCK1 and CRK. Was initially proposed to be required in complex with DOCK1 to activate Rac Rho small GTPases. May enhance the guanine nucleotide exchange factor (GEF) activity of DOCK1.</text>
</comment>
<evidence type="ECO:0000256" key="15">
    <source>
        <dbReference type="ARBA" id="ARBA00022753"/>
    </source>
</evidence>
<dbReference type="GO" id="GO:0046856">
    <property type="term" value="P:phosphatidylinositol dephosphorylation"/>
    <property type="evidence" value="ECO:0007669"/>
    <property type="project" value="InterPro"/>
</dbReference>
<feature type="coiled-coil region" evidence="30">
    <location>
        <begin position="1169"/>
        <end position="1345"/>
    </location>
</feature>
<dbReference type="CDD" id="cd17006">
    <property type="entry name" value="ANTH_N_HIP1_like"/>
    <property type="match status" value="1"/>
</dbReference>
<feature type="domain" description="ELMO" evidence="37">
    <location>
        <begin position="4775"/>
        <end position="4972"/>
    </location>
</feature>
<dbReference type="GO" id="GO:0004674">
    <property type="term" value="F:protein serine/threonine kinase activity"/>
    <property type="evidence" value="ECO:0007669"/>
    <property type="project" value="UniProtKB-KW"/>
</dbReference>
<feature type="domain" description="I/LWEQ" evidence="36">
    <location>
        <begin position="1473"/>
        <end position="1714"/>
    </location>
</feature>
<evidence type="ECO:0000313" key="39">
    <source>
        <dbReference type="WBParaSite" id="TCONS_00012141.p1"/>
    </source>
</evidence>
<proteinExistence type="inferred from homology"/>
<evidence type="ECO:0000256" key="31">
    <source>
        <dbReference type="SAM" id="MobiDB-lite"/>
    </source>
</evidence>
<dbReference type="SMART" id="SM00220">
    <property type="entry name" value="S_TKc"/>
    <property type="match status" value="1"/>
</dbReference>
<dbReference type="Gene3D" id="1.20.5.1700">
    <property type="match status" value="1"/>
</dbReference>
<feature type="coiled-coil region" evidence="30">
    <location>
        <begin position="1673"/>
        <end position="1709"/>
    </location>
</feature>
<dbReference type="Gene3D" id="3.15.10.10">
    <property type="entry name" value="Bactericidal permeability-increasing protein, domain 1"/>
    <property type="match status" value="1"/>
</dbReference>
<comment type="catalytic activity">
    <reaction evidence="26">
        <text>L-seryl-[protein] + ATP = O-phospho-L-seryl-[protein] + ADP + H(+)</text>
        <dbReference type="Rhea" id="RHEA:17989"/>
        <dbReference type="Rhea" id="RHEA-COMP:9863"/>
        <dbReference type="Rhea" id="RHEA-COMP:11604"/>
        <dbReference type="ChEBI" id="CHEBI:15378"/>
        <dbReference type="ChEBI" id="CHEBI:29999"/>
        <dbReference type="ChEBI" id="CHEBI:30616"/>
        <dbReference type="ChEBI" id="CHEBI:83421"/>
        <dbReference type="ChEBI" id="CHEBI:456216"/>
        <dbReference type="EC" id="2.7.11.1"/>
    </reaction>
</comment>
<dbReference type="SUPFAM" id="SSF56112">
    <property type="entry name" value="Protein kinase-like (PK-like)"/>
    <property type="match status" value="1"/>
</dbReference>
<evidence type="ECO:0000259" key="32">
    <source>
        <dbReference type="PROSITE" id="PS50011"/>
    </source>
</evidence>
<feature type="region of interest" description="Disordered" evidence="31">
    <location>
        <begin position="520"/>
        <end position="546"/>
    </location>
</feature>
<evidence type="ECO:0000313" key="38">
    <source>
        <dbReference type="Proteomes" id="UP000035681"/>
    </source>
</evidence>
<dbReference type="FunFam" id="1.10.8.270:FF:000011">
    <property type="entry name" value="TBC1 domain family member 5"/>
    <property type="match status" value="1"/>
</dbReference>
<dbReference type="Pfam" id="PF04727">
    <property type="entry name" value="ELMO_CED12"/>
    <property type="match status" value="1"/>
</dbReference>
<feature type="domain" description="F-box" evidence="34">
    <location>
        <begin position="6867"/>
        <end position="6913"/>
    </location>
</feature>
<sequence>DGRSKKILFFNYFIIMEKKIKTSTISSMGSGGTSNISTIASSSHQPTTGIYYYTTGNRKINVHKPPYTEEWSRCFQHGKIQLKILQQHALEGDLRSSKMRSIYWRLFLRILPLNKDEWLSIVERYRCEYQEMKIKHSRRPQDFNEGDPQSNNPLSLQENCPWREFFYNTELKEQIIKDVDRSFPEVPFFKNPETRQIMVNVLFIYAKEHPHIEYKQGMHEILGPLLFVLNYDQENFITLKEANVINSLNESDKKLLTYLNDPHFREHDVYQMFVGIMLLIESWYIYGDENLSKSDDENSSNSDGKYMCNIDNINDLKRKRKLSINTYQSNLFKQPLDNNTSKSIIIEKLKEIMEIFLKEYDFVLYSHLKNLNIPPQVYGIRWLRLLFGREFPFPDLLYIWDVILSDDDPLIMVDFIFLSLLLQIREQLISSDYSCCLQYLMRYPPIVDVVNFVKFSLHIRSPKKYMMPKMSGPMNFSNITMSGQVHPNADKKKYISIFNDNKEGKKLSKDKDADSISIFSQSSSNDNWDENNQQHKNSSIENIKNSPEFEMTSMSRRHTFTSGTRNSKLSITEVQEYDAMKKQIDSLQQATINSEAKQFEASQRLYEIISGIKQLSIEKDIKKQLIKSIGEVAAKLTYSSINEASIRNVTMPTDTSPTREGVEVAIEAKSPDNELYNNLYDNIITTRVISLMSNSLKSRISFRRSFSFSKHLLVALIISPDLSILFTSNSKNAKNLEKKECIKVSNSRSLQISSGETFSKIVLHTSAIEMTMLIEEHFPSPLQREITVAKASEVIAFTSQNKYIFMCNRMSRSALNTNDREAFLKSQLVAIHKALNKIEAPLKQKHARALTIGTHKERSAAFFWSAVSRIQLEKHPVLTWKFCHLLHKLIRDGHRQVLNDSYRYTHRIQQLSAFWQHLKTSGFGKCNNAYCSMLNSRLNFHKRHHIFPGNLNLTENQLNSLLGGDINEPFELAVEMLDEMDNLMNFQSTVYEAIEVLRVSSLVPSGQCLLAPLILVVLDSSKFYDYLVKIIFKLHSSLPADVLVGHRDRFNGLFKKVKKFYEDAGKMQYFKYLVSVPQIPSSPPDFLVASDLNSYQTPHAYLHGEEGHDGSSNPDTMSIADEGTILDLNFDDSNIVMESNTSTLNQSDVNSIFNSLPPASIPDEKDTTIANLKNELETAKANQHRIINEAKLRFDQYENRVLQLQSEIDFHKQSADEIKDELERVKSIAQETQNKVQSTNQEEYEKKIQSQEQKFNKMKDIYGKLREEHIKTLTDIKNLNTRVFELEEGNAKKEEKIASNNTTVDELNSHLARSELEIENLKKLLNEKECEKKVFENELERKRKEEVDELFKKVCSGGIDILTNNSDNLGNATSITYPTHLVLEQYNYLFNLLENLNDKIGKEKPDVNSIVQSLNNISHVMANTLTNTVSAAYNTSIESFEPINENCKNLSTTSIEFFENLKKQNYKDLPSLTMDISEEEIGSQFEEEMTRMDKAIKEAVEAMQALQQKSRQNHTGLRMEVNDSILDACNELMAAIQLLIVKSRDVQQEIVQAGRGNSSLKEFYKKNHQWTDGLLSAAQAVGVTARVLVSSADNAIVGSGKFEQLIVAATELAASIAQLSVASRVKSDKNSVKLAELSAAVKSVNKCTANVVATTKNGQKSLNDDKLLDFTHLSLHEAKKEEMESQVRTLELEAELSKERSRLAQLRKQHYHLASLFFVLYFNRNNYIYMSSTPDHCEKKVYVLMKIKTLNVLNKRKKKENTLYDIVGEVILKFEKNMSDGSGNNDENAPLINNDGNSDNRRLISGYTTEEVVSPNNEAPSESSTSRGRGYTNEAISINEDVVEGREENLVTNVINEEIVPDNVISYGSTDRDRARMPTSESGSEAQSDGFQRPPFVECRVCQREVDISARLHQHVVRCGVCGEATPIRSAPPGKKYVRCPCNCLLICKASSARIACPRRNCRRVITLGDSTPTGIASRAPPGTSRISCVWCHEVFMFNTLVNRVAQCPHCKKESSYSLSQRQKKRGENGKLIKIDMKKVLVNICWTFISLLYKETTKHYHIFILSYIKIFTPNSNTKMKFYSIIIFGLIATATSKTLIKRNSAYGDEVITPAPYLQSTELPYNAPGLSPVEHNYVETKQDYAPLSEPKVEQSGYKKKRSSGYGDELVTPEPVTASSYYIEESVPTTAPEYVPVTEKNNYNAGYGPSPQPSEDSLRSEIFYYLREKYYGTCLSIVETYLGTASIKNLFFFIIKAYLLIKLKKVSVAIRQLNSLKKKDEFSCSIITVLKIAYESEKDKDLITIKELEKEIEKSSNNIDDKDLYLLGVILISEGLPQQLRRYLKQSHYNTTSQDMISLIGWLEYYDKHDVAEAVKLFTKISSNNGEVILYPDIYLGKVRMFNDMRYCDEMIQTINECLSHYSSFMPGHIELTRSWIINRNWEKVYDSIQTANLVTNGSVFIRFVEVIYTVLIKGQYSLYDSVLMDLYDAVETLENNNVIVLEEICKLLLSVMLDNDNLIEYTEKFINKLLNIDEGPKYRKLKCQFLLKKKYYKEGFEVAKDIMNNYTGDDPDILLILVQCYIKLGKKKDARYQLDFSKASNSKVQDTSMFYYLEACIEKMEGREYDIIFSILSTAIEKHTEKLYKINYGINYFIEINCDFLIDVGYLLFEISPLTPTKTITDSLKKVITVISIVHDNFPGIDRAIYLLAKGRYLQCEIDEAEKLLNKCIDKSHQIAEIHLLMAQIQVEKKNLDDASKFLDIGLSLNFKVKDHPLYYLTKALLLKKSNQIEQSITLLQQAMKLPTFDGLGIEKPNSLSVSDSDRIAIYLELINSLQIQNKMAEADLIMNQAMQRWKGKSEEQQLFLMSAQLKISRGDCDGGIAILNTIQPDQPNYQAAQIKLAEIYLHEKKDSAKFAKCYKNILSSNPSVKTYIMLGDAYMSIQEPLKAIEVYETAMKKNSKDFMLAEKIGTAYVKCFMFQKAINFYETALKNSRQSNMRMCYAELLLKMENYDKCEKVLKDGFDSYYNTNDISTLKDHISYYMMLSRLHLETNNWEEAVNNLAEAKQLQSEIISKASGEGYNIQEEYLKASNICSKIAELYNSKREYSKAAEMYKEAVAMNGQDIKSMIALARIYMTTGRFQQCHTQCQAILARDRYNDDATLMMADLQYQNNKPSEALIHYTQLLDRNPTQYHALARCIELCKRTGDIDQAEKYLKSVVDINPRATMDCGYNYCKGLNEWYSGEPNAALQAFNRAKRDIEWRESAIYNIIDICLNPDNEIIGGEIFDAEGESNIEESNRYYGAKSAQQFLDEIKGRPQDEGKYELMTNFILMSTTNKASIQVALNNFLNMLVEKEPSPLTQQCINVGAILGSARCYIALKQQPKAKQQLKSILNYPWNLEEADYLQQCWLLLADIYIKQGKCEQAINVIKIIIKYNSSCIKAYELMAYTKEKEQKFYEAALNYEKAWKLSKCRNVNVVFIYVNKFLKNILTIQELKYTSFKSKITPFVQPKPVCTSYSPPLPGLPSTENALTLYFSNIASVNVVPKFSANSMSSRYDSGRGFEFDELVGSLYTVDRCLIQNLNSFSRSWRDSWTKSKSPKNNKVLIIKLITLFGIPSPSWLIENLNISGIIRSLYLYVEINTFKIIKIRKNVSKKKRWNKSLIIFSQYHIDIYKNIKYHALSESFKGKTPHKTNYHHLMFCLIDKEDELKIIIRDNLRYDSNNEENFLYHLCNILIRVSSTQRASAIKHHYHTSVTNSSSTNKSSSNLSAKQRLTSKFRTDSSTASRSRSSTIFSGLTQGISVTVPGRNRTRHSPKKGSKNRQKSKVVIGDNTYSYTQRLLPPSLYQGTSSSIVGGGGCLSTEVSCGRLSFETTTGGLLDKSSHSQYDLRSESNIHNTTMTNIKGYGPGGQNSSTSASSSVLMVGPNFRIGKKIGCGNFGELRLGKNLYNNEHVAIKLEAIKSKAPQLHLEYRFYKLMGQAEGIPQVHYFGPCGKYNALVMELLGNSLEDLFDMCDRKYTLKTVCMIAMQLIRRMEFVHSKHLIYRDVKPENFLIGRASTRKQHILHIIDFGLAKEYIDCDTGKHISYREHKSLTGTARYMSINTHLGKEQSRRDDLEALGHMFMYFLRGSLPWQGLKADTLKERYQKIGDTKRITPVEILCEGFPEEFAQYLRYARRLDFFETPDYDYCFNLFKTVLERSGYTYDYEFDWTAKLNHASTPSGSIHASVDNNLTTDVGASGNRQDQLTKGGRHSGTGNKQREDGLRPGGGTGPGGIFGSNQVMHSSRYDVIERNNRDGGNNQQDDNNSGEREEKKIMENKTFFLEEKYNIEREDEKGVTYKKYIKQNILRGKGNIHTIIEDKIYKKKEEIHVSNLKCQMDDREINFTKKERCMLLNDTMIQQSDGIIGKGLNPIDIRLPQSVFKGAVKLDPSISNYLIKPFKYPTDPRYLSCYVQYDKSTDTLVEFLKNIIRQLELPPEDDIDGYSLTFEESGIFVTEERISMLKQGFILLLTASPKNYVQYVEGVLKTGSEYGQDTLRTLQLMERLSKDKIFLHVFEENQGIGRIISYIEGGKFSQNGTSLSCLFNIFLTLMSTLEVEDEDKASSYWYGLSNKFISEVASHISGRTKLESNESLNASLNVIDFILKKCQKNQLCQLQREVPFESLIMHLEKSDKRIPVAILNLMTSLYGVADESLKIEMLQILKDNAFRSMICKLLKKQDTTKLDQELIKPMKSLQVIMMSDLATKALKKPSEIEIEIIRNMESLNPCTFDSSAYHSSPVKSLGATTVTTFGVEEDDISTSSFSELCPSLMINWNEFTDLVNKTPPGLLVLEAILYFDEKYPQLLKDINSENIVWQETSSWPFPIVSIYLVSILIDLFSIVPSTSETGGSGGGGGPKIADKLKRVSTFSKESGEVNKDDKLHLIFFTIESPFHELFSLSIRLFRRTWREMHASSEDLMKVIKVVREQFERSLEFNPLTIKDYDNCLQKFSYYQMQKIWESERFEKDQSELQSDAIRHLTPKIRLKMEKLVKQNRKNEMKKGCVFFKVPKDKSNIKITSLGYWLWKLDRNERFLWYQDVDNESCLDMDMSKAKKLPIMEISSCIFEEAYAEYMLSTYGRKGTFKIPSRGIGICVNGSKDPDFNIASSNQKIVNIWIDGLNSLINDKLITAESIVEVKKLADFDVKVRLMYIDCLPEIKECEIGSKLERINPIINASNVIYESLILFKHPFIFKLKRLACIISFFIFISFKKFFKIIRYNMKGEKKSYLNNEQHNPLSKMLKFIFYYHLSSLNIPCYLDIQKYYYISFYNMIYINKNLLSTFFVIFLIYGQLQYNNGFRNNFYQGPSIKYVMYGNHQLPQTPIQYAGHQILQQQQQQFYPPQGGAMVMPQRPMQMVPGITPALDFHQVLLGGTRGYPGMRIRVNSRGFQYASSIIGNLLNDEIKKARIPPISQCMKEVSGCIQIYNIYVSRYRCPQRILLYPAPPNRIVISVQNLDIGITGNLGGQIIVLLPIRLSGIVQMNAHQVSITTELVIERSVTGSPFIRVASCNVQLGYVDAYLENAGIIGDIVNSQFRQRVSSQVRQMIPSKLCGQLPQIVNEKLNGKLTGLPQSISLLQIKDTIIGMMSAKPAYCSSPTCQGIKNVAINQEIVPLPSQSAPYNMPFKQSALVPSSATVSIPKPQYPQKTVHAATSRLVNNGLPQKLVPRSSGSLVNGVPLNRRVYPVMEKQIIQASYHPRLTRDVNFNINSDSLYQLVKKSKLFGAVTSIMSNNPCAGCPGMNEVEDPLTQARKLIDYLDWNKVSNIDLTLQLLNTYATTNDFTIDINGEFSPGGQGTTPFGPFPLQFPYPISNRMVDGIISDFTLNSLLYHAHRAGFFSVRIGPETPKVGNLLKTTCSDEEDELEDHGVETDEAGTFRMKMKGVRTHIINNFFNNNRKKRADDSGLEDLGICFGDILPAVREKYPNKLLAVNIHTTKAPAIILSAMNGGTIQGYLDADADIFIDGTTPPQRVGTISISAVVVATLSSVGDKVYGTLNITSLSLKDKDGTFGLPQDALDNLGNLGKELLEKAGNDILGKGLKVSIPSNTGLPIDISSPQIQIVEHGLYLAADFTVNPVTIQSLAGMSGHSGSIKSGKKRFQKREKENSAMKISTIILIIFVVFQLYYLINGCVFSSYVHIKRFRIRGSLVCFENYNSSYFFRVTLGIVFPNQKEYILDKASVDWVDGTFSLFGSCMIPKQFASVKLKLFLKISRESFVKERDDRLRPLNFKQMLNYLVELGDNCFVYYNRRQLYFADDIELVSNNGILNMFNLYIGNHNLYDIFGPVDELTGLLIANDEGKSDSQNQLPSFWRKIKNVTGKEPSKAEVASSRIRTDGFLTIALAIAILCFCPPDILVPFSPQVSIILVLEQLKQSFDDNIHDYNCRLELHQLSGTAITVTKANLQHIQNIKTSAPISITVFLIKTFKLVEIREDILSQSEVKREEIDPVSASSKNPISCCRANNLTSDNDHDTKLAETKTKLRFGYLFIKKQATPPITTSPRKMATAVNSIGDGRSIKIVTTQFGNDIKVYFYKFIMNSRFYQGFGRIFNNNRYSYSSKDSSSTTGSPIFYKSHLDHILYELNNFILKKVIVDREANPLDEINQYLVDLYENCDMENLVTLDRPPSDSLTRVELSPMELLQKPNNIIYYTINEENKWFRNEIISILDLIELYKKSSRVYTPPRRVYYIRRSPIISGYLTNMELEDELNYCYKRVICLYSLITTDAIQSKEKRKGLFKELNFVKVLVEVLTYQMDLSNIRINNFIEDFITHYPKASFGMGQSKRLHDVVWTMEDDLAILGDKSRQEGTKKEWIFPMLSNKVFKAKCKVISLEMEFLSLPKCCQIEILKYVDWRSVIEVKFVCKNLNLLVEENIHKMERPKLRTLSIGFREQTNSDEIVVTYSIYGRIRTQNAIHPIGSLIKKVFIYNSECYENFFRSIDLTMLNCLNIRIGRSEEVTKSIDNLHKLEDHLRRLNHGFCGRIGMGIYDDASRLEPIKKKENIEHMSLMLDFLHQKIPQDFLSSKMNLLSHLCNVKKDEGKVITKEIILNLINSSCDDFSLDISLQDENIYLDVIRCCIEKVILGMEDRCDHQSRLSNVKFYKCQPLTLSDEEAIANLFTRYNFTIIGVTSSAYLRYFVGHRKCSQCRDHHSIRCDFHIKFLSSESIYDFQLLKVPAVFFIPSIMVLFMEDGLLPKKMLHMIRPSNSILCLGNTFFSIFSITLKKNQFSLTAGRWDT</sequence>
<dbReference type="Pfam" id="PF25064">
    <property type="entry name" value="ARM_TT21_5th"/>
    <property type="match status" value="1"/>
</dbReference>
<dbReference type="Pfam" id="PF01273">
    <property type="entry name" value="LBP_BPI_CETP"/>
    <property type="match status" value="1"/>
</dbReference>
<evidence type="ECO:0000256" key="27">
    <source>
        <dbReference type="PROSITE-ProRule" id="PRU00243"/>
    </source>
</evidence>
<comment type="similarity">
    <text evidence="6">Belongs to the SLA2 family.</text>
</comment>
<dbReference type="Pfam" id="PF25062">
    <property type="entry name" value="ARM_TT21_N"/>
    <property type="match status" value="1"/>
</dbReference>
<dbReference type="Pfam" id="PF25068">
    <property type="entry name" value="ARM_TT21_4th"/>
    <property type="match status" value="1"/>
</dbReference>
<dbReference type="Pfam" id="PF11841">
    <property type="entry name" value="ELMO_ARM"/>
    <property type="match status" value="1"/>
</dbReference>
<dbReference type="PROSITE" id="PS50181">
    <property type="entry name" value="FBOX"/>
    <property type="match status" value="1"/>
</dbReference>
<dbReference type="GO" id="GO:0005929">
    <property type="term" value="C:cilium"/>
    <property type="evidence" value="ECO:0007669"/>
    <property type="project" value="GOC"/>
</dbReference>
<dbReference type="GO" id="GO:0005524">
    <property type="term" value="F:ATP binding"/>
    <property type="evidence" value="ECO:0007669"/>
    <property type="project" value="UniProtKB-UniRule"/>
</dbReference>
<dbReference type="InterPro" id="IPR056836">
    <property type="entry name" value="ARM_TT21_4th"/>
</dbReference>
<dbReference type="SUPFAM" id="SSF48452">
    <property type="entry name" value="TPR-like"/>
    <property type="match status" value="4"/>
</dbReference>
<dbReference type="Pfam" id="PF00069">
    <property type="entry name" value="Pkinase"/>
    <property type="match status" value="1"/>
</dbReference>
<dbReference type="InterPro" id="IPR024574">
    <property type="entry name" value="ELMO_ARM"/>
</dbReference>
<dbReference type="SUPFAM" id="SSF48464">
    <property type="entry name" value="ENTH/VHS domain"/>
    <property type="match status" value="1"/>
</dbReference>
<dbReference type="SMART" id="SM00328">
    <property type="entry name" value="BPI1"/>
    <property type="match status" value="1"/>
</dbReference>
<feature type="compositionally biased region" description="Polar residues" evidence="31">
    <location>
        <begin position="1814"/>
        <end position="1827"/>
    </location>
</feature>
<dbReference type="InterPro" id="IPR000195">
    <property type="entry name" value="Rab-GAP-TBC_dom"/>
</dbReference>
<keyword evidence="15" id="KW-0967">Endosome</keyword>
<evidence type="ECO:0000256" key="1">
    <source>
        <dbReference type="ARBA" id="ARBA00001261"/>
    </source>
</evidence>
<dbReference type="Pfam" id="PF09788">
    <property type="entry name" value="Tmemb_55A"/>
    <property type="match status" value="1"/>
</dbReference>
<comment type="catalytic activity">
    <reaction evidence="25">
        <text>L-threonyl-[protein] + ATP = O-phospho-L-threonyl-[protein] + ADP + H(+)</text>
        <dbReference type="Rhea" id="RHEA:46608"/>
        <dbReference type="Rhea" id="RHEA-COMP:11060"/>
        <dbReference type="Rhea" id="RHEA-COMP:11605"/>
        <dbReference type="ChEBI" id="CHEBI:15378"/>
        <dbReference type="ChEBI" id="CHEBI:30013"/>
        <dbReference type="ChEBI" id="CHEBI:30616"/>
        <dbReference type="ChEBI" id="CHEBI:61977"/>
        <dbReference type="ChEBI" id="CHEBI:456216"/>
        <dbReference type="EC" id="2.7.11.1"/>
    </reaction>
</comment>
<feature type="compositionally biased region" description="Low complexity" evidence="31">
    <location>
        <begin position="4296"/>
        <end position="4305"/>
    </location>
</feature>
<dbReference type="InterPro" id="IPR002558">
    <property type="entry name" value="ILWEQ_dom"/>
</dbReference>
<dbReference type="InterPro" id="IPR011417">
    <property type="entry name" value="ANTH_dom"/>
</dbReference>
<dbReference type="Gene3D" id="2.30.29.30">
    <property type="entry name" value="Pleckstrin-homology domain (PH domain)/Phosphotyrosine-binding domain (PTB)"/>
    <property type="match status" value="1"/>
</dbReference>
<dbReference type="InterPro" id="IPR019178">
    <property type="entry name" value="PtdIns-P2-Ptase"/>
</dbReference>
<dbReference type="PROSITE" id="PS00108">
    <property type="entry name" value="PROTEIN_KINASE_ST"/>
    <property type="match status" value="1"/>
</dbReference>
<feature type="transmembrane region" description="Helical" evidence="27">
    <location>
        <begin position="5236"/>
        <end position="5255"/>
    </location>
</feature>
<dbReference type="FunFam" id="1.25.40.90:FF:000012">
    <property type="entry name" value="Huntingtin interacting protein 1-related"/>
    <property type="match status" value="1"/>
</dbReference>
<keyword evidence="13" id="KW-0677">Repeat</keyword>
<dbReference type="Pfam" id="PF07651">
    <property type="entry name" value="ANTH"/>
    <property type="match status" value="1"/>
</dbReference>
<dbReference type="GO" id="GO:0005096">
    <property type="term" value="F:GTPase activator activity"/>
    <property type="evidence" value="ECO:0007669"/>
    <property type="project" value="UniProtKB-KW"/>
</dbReference>
<feature type="region of interest" description="Disordered" evidence="31">
    <location>
        <begin position="3802"/>
        <end position="3824"/>
    </location>
</feature>
<evidence type="ECO:0000256" key="28">
    <source>
        <dbReference type="PROSITE-ProRule" id="PRU00339"/>
    </source>
</evidence>
<evidence type="ECO:0000256" key="16">
    <source>
        <dbReference type="ARBA" id="ARBA00022777"/>
    </source>
</evidence>
<evidence type="ECO:0000256" key="6">
    <source>
        <dbReference type="ARBA" id="ARBA00010135"/>
    </source>
</evidence>
<dbReference type="Pfam" id="PF25063">
    <property type="entry name" value="ARM_TT21_C"/>
    <property type="match status" value="1"/>
</dbReference>
<dbReference type="SMART" id="SM00329">
    <property type="entry name" value="BPI2"/>
    <property type="match status" value="1"/>
</dbReference>
<dbReference type="SUPFAM" id="SSF55394">
    <property type="entry name" value="Bactericidal permeability-increasing protein, BPI"/>
    <property type="match status" value="2"/>
</dbReference>
<dbReference type="SMART" id="SM00307">
    <property type="entry name" value="ILWEQ"/>
    <property type="match status" value="1"/>
</dbReference>
<dbReference type="InterPro" id="IPR008271">
    <property type="entry name" value="Ser/Thr_kinase_AS"/>
</dbReference>
<dbReference type="InterPro" id="IPR056834">
    <property type="entry name" value="ARM_TT21_C"/>
</dbReference>
<evidence type="ECO:0000256" key="2">
    <source>
        <dbReference type="ARBA" id="ARBA00004107"/>
    </source>
</evidence>
<dbReference type="Gene3D" id="1.10.472.80">
    <property type="entry name" value="Ypt/Rab-GAP domain of gyp1p, domain 3"/>
    <property type="match status" value="1"/>
</dbReference>
<evidence type="ECO:0000256" key="5">
    <source>
        <dbReference type="ARBA" id="ARBA00005926"/>
    </source>
</evidence>
<evidence type="ECO:0000256" key="13">
    <source>
        <dbReference type="ARBA" id="ARBA00022737"/>
    </source>
</evidence>
<evidence type="ECO:0000256" key="22">
    <source>
        <dbReference type="ARBA" id="ARBA00023203"/>
    </source>
</evidence>
<dbReference type="InterPro" id="IPR019734">
    <property type="entry name" value="TPR_rpt"/>
</dbReference>
<dbReference type="InterPro" id="IPR011009">
    <property type="entry name" value="Kinase-like_dom_sf"/>
</dbReference>
<feature type="coiled-coil region" evidence="30">
    <location>
        <begin position="2295"/>
        <end position="2322"/>
    </location>
</feature>
<evidence type="ECO:0000256" key="11">
    <source>
        <dbReference type="ARBA" id="ARBA00022679"/>
    </source>
</evidence>
<dbReference type="InterPro" id="IPR013809">
    <property type="entry name" value="ENTH"/>
</dbReference>
<dbReference type="GO" id="GO:0005543">
    <property type="term" value="F:phospholipid binding"/>
    <property type="evidence" value="ECO:0007669"/>
    <property type="project" value="InterPro"/>
</dbReference>